<accession>A0A1Y0Y2U9</accession>
<evidence type="ECO:0008006" key="3">
    <source>
        <dbReference type="Google" id="ProtNLM"/>
    </source>
</evidence>
<dbReference type="AlphaFoldDB" id="A0A1Y0Y2U9"/>
<protein>
    <recommendedName>
        <fullName evidence="3">Phage protein</fullName>
    </recommendedName>
</protein>
<dbReference type="Proteomes" id="UP000196205">
    <property type="component" value="Plasmid pAP1342-5"/>
</dbReference>
<keyword evidence="1" id="KW-0614">Plasmid</keyword>
<evidence type="ECO:0000313" key="2">
    <source>
        <dbReference type="Proteomes" id="UP000196205"/>
    </source>
</evidence>
<gene>
    <name evidence="1" type="ORF">S1001342_03238</name>
</gene>
<dbReference type="EMBL" id="CP021514">
    <property type="protein sequence ID" value="ARW49528.1"/>
    <property type="molecule type" value="Genomic_DNA"/>
</dbReference>
<evidence type="ECO:0000313" key="1">
    <source>
        <dbReference type="EMBL" id="ARW49528.1"/>
    </source>
</evidence>
<organism evidence="1 2">
    <name type="scientific">Acetobacter pasteurianus subsp. pasteurianus</name>
    <dbReference type="NCBI Taxonomy" id="481145"/>
    <lineage>
        <taxon>Bacteria</taxon>
        <taxon>Pseudomonadati</taxon>
        <taxon>Pseudomonadota</taxon>
        <taxon>Alphaproteobacteria</taxon>
        <taxon>Acetobacterales</taxon>
        <taxon>Acetobacteraceae</taxon>
        <taxon>Acetobacter</taxon>
    </lineage>
</organism>
<name>A0A1Y0Y2U9_ACEPA</name>
<sequence>MSDNNTQTSINISNEELSFPEFTVNGTQYSNFTLRCPSFSETAANFNMISKAGTPEGNKAAATLAKLCLSDLKNKSDFDAFPSPVAFTIIRKLGEKIV</sequence>
<proteinExistence type="predicted"/>
<dbReference type="RefSeq" id="WP_087652403.1">
    <property type="nucleotide sequence ID" value="NZ_CP021514.1"/>
</dbReference>
<geneLocation type="plasmid" evidence="2">
    <name>pap1342-5</name>
</geneLocation>
<reference evidence="1 2" key="1">
    <citation type="submission" date="2017-05" db="EMBL/GenBank/DDBJ databases">
        <title>Genome sequence of Acetobacter pasteurianus subsp. pasteurianus strain SRCM101342.</title>
        <authorList>
            <person name="Cho S.H."/>
        </authorList>
    </citation>
    <scope>NUCLEOTIDE SEQUENCE [LARGE SCALE GENOMIC DNA]</scope>
    <source>
        <strain evidence="1 2">SRCM101342</strain>
        <plasmid evidence="2">pap1342-5</plasmid>
    </source>
</reference>